<keyword evidence="2" id="KW-0227">DNA damage</keyword>
<comment type="subcellular location">
    <subcellularLocation>
        <location evidence="1">Nucleus</location>
    </subcellularLocation>
</comment>
<proteinExistence type="predicted"/>
<dbReference type="Proteomes" id="UP000481153">
    <property type="component" value="Unassembled WGS sequence"/>
</dbReference>
<dbReference type="PANTHER" id="PTHR15272:SF0">
    <property type="entry name" value="CHROMATIN ASSEMBLY FACTOR 1 SUBUNIT A"/>
    <property type="match status" value="1"/>
</dbReference>
<evidence type="ECO:0000256" key="1">
    <source>
        <dbReference type="ARBA" id="ARBA00004123"/>
    </source>
</evidence>
<feature type="compositionally biased region" description="Acidic residues" evidence="6">
    <location>
        <begin position="181"/>
        <end position="194"/>
    </location>
</feature>
<evidence type="ECO:0000313" key="9">
    <source>
        <dbReference type="Proteomes" id="UP000481153"/>
    </source>
</evidence>
<accession>A0A6G0XYG2</accession>
<evidence type="ECO:0000256" key="3">
    <source>
        <dbReference type="ARBA" id="ARBA00023204"/>
    </source>
</evidence>
<keyword evidence="4" id="KW-0539">Nucleus</keyword>
<comment type="caution">
    <text evidence="8">The sequence shown here is derived from an EMBL/GenBank/DDBJ whole genome shotgun (WGS) entry which is preliminary data.</text>
</comment>
<feature type="compositionally biased region" description="Polar residues" evidence="6">
    <location>
        <begin position="40"/>
        <end position="55"/>
    </location>
</feature>
<evidence type="ECO:0000256" key="4">
    <source>
        <dbReference type="ARBA" id="ARBA00023242"/>
    </source>
</evidence>
<keyword evidence="3" id="KW-0234">DNA repair</keyword>
<reference evidence="8 9" key="1">
    <citation type="submission" date="2019-07" db="EMBL/GenBank/DDBJ databases">
        <title>Genomics analysis of Aphanomyces spp. identifies a new class of oomycete effector associated with host adaptation.</title>
        <authorList>
            <person name="Gaulin E."/>
        </authorList>
    </citation>
    <scope>NUCLEOTIDE SEQUENCE [LARGE SCALE GENOMIC DNA]</scope>
    <source>
        <strain evidence="8 9">ATCC 201684</strain>
    </source>
</reference>
<dbReference type="GO" id="GO:0006334">
    <property type="term" value="P:nucleosome assembly"/>
    <property type="evidence" value="ECO:0007669"/>
    <property type="project" value="TreeGrafter"/>
</dbReference>
<organism evidence="8 9">
    <name type="scientific">Aphanomyces euteiches</name>
    <dbReference type="NCBI Taxonomy" id="100861"/>
    <lineage>
        <taxon>Eukaryota</taxon>
        <taxon>Sar</taxon>
        <taxon>Stramenopiles</taxon>
        <taxon>Oomycota</taxon>
        <taxon>Saprolegniomycetes</taxon>
        <taxon>Saprolegniales</taxon>
        <taxon>Verrucalvaceae</taxon>
        <taxon>Aphanomyces</taxon>
    </lineage>
</organism>
<sequence>MATPEKKKQVSIASFFSPVSRCASKNPASVEPSAGLEAVKSTSPSPAKPNKTSSVLPPAKKTKNAASMKEAAASTTQHKEVIKKDHKVGSIGKENASVTESSKQPQPVDTATKSGNSEINFESMVVTSDAMENEIKKGISSHKRKASNLPTDVHDTSKDDKADEPLESNKNQNDPEKVVEESNDVIVIEDEDEESTKAGIVSDTTKRSKRERKPRNLAAENIGHEDVKQPARKKPKSESVVQKVPAVPTKPPLSSSQQQKLDTYNQKLTEIENLFVALVHNENKNEVLREVYGAYLDIELGLSSNFVSNCREDLNTAIKTPANPWVFPSSLKMYVAKSVQGRVDSLSAIAESVFTKCSSWLENPVDFFDVAKLEMEIKSVAERVSYGAKPKKAHMFQDTTPRAMWVWEVGTMESYFDDEAVKIIKRMRKQRKRTGQAIKTLEKIFSMIEEGSVDESKLSVEESKVSKLLLSMEQDIQKTTKKEEVEKQKAAEKELKIQQQIEKEEAKRLEQELKRKEKEEAQAEKKRQEQLAKEKEDQELLKRRQTWGSYLKKSETKSKEEEDNVRHTRNQELMDAIDKQLGLGSHSSQPQTHAILKFGSRINPPNPSGWSVQRKRHPTLGLKKLLQFQENFRPAYWGTYSKRSRVLRRGRRPFAIMSSLDYTVESDLEWDDDELGESLSDKDSEDENGDEEDRLDYGDQWLAYEDEIDYIDERPAEEIDGASTGTKKKVVELHHRPSKIVKLVPRIVGPHYSVTKGVHDLNAYSIGILQQPNFVSPLLVQSVTTGELELLGLSQQPLRCRKYQPILPSGV</sequence>
<feature type="region of interest" description="Disordered" evidence="6">
    <location>
        <begin position="21"/>
        <end position="259"/>
    </location>
</feature>
<evidence type="ECO:0000256" key="6">
    <source>
        <dbReference type="SAM" id="MobiDB-lite"/>
    </source>
</evidence>
<keyword evidence="9" id="KW-1185">Reference proteome</keyword>
<dbReference type="AlphaFoldDB" id="A0A6G0XYG2"/>
<dbReference type="Pfam" id="PF12253">
    <property type="entry name" value="CAF1A_dimeriz"/>
    <property type="match status" value="1"/>
</dbReference>
<evidence type="ECO:0000256" key="5">
    <source>
        <dbReference type="SAM" id="Coils"/>
    </source>
</evidence>
<evidence type="ECO:0000259" key="7">
    <source>
        <dbReference type="Pfam" id="PF12253"/>
    </source>
</evidence>
<dbReference type="EMBL" id="VJMJ01000001">
    <property type="protein sequence ID" value="KAF0745781.1"/>
    <property type="molecule type" value="Genomic_DNA"/>
</dbReference>
<dbReference type="GO" id="GO:0005634">
    <property type="term" value="C:nucleus"/>
    <property type="evidence" value="ECO:0007669"/>
    <property type="project" value="UniProtKB-SubCell"/>
</dbReference>
<feature type="coiled-coil region" evidence="5">
    <location>
        <begin position="482"/>
        <end position="571"/>
    </location>
</feature>
<feature type="region of interest" description="Disordered" evidence="6">
    <location>
        <begin position="674"/>
        <end position="696"/>
    </location>
</feature>
<protein>
    <recommendedName>
        <fullName evidence="7">Chromatin assembly factor 1 subunit A dimerization domain-containing protein</fullName>
    </recommendedName>
</protein>
<feature type="compositionally biased region" description="Acidic residues" evidence="6">
    <location>
        <begin position="683"/>
        <end position="694"/>
    </location>
</feature>
<name>A0A6G0XYG2_9STRA</name>
<dbReference type="InterPro" id="IPR022043">
    <property type="entry name" value="CAF1A_DD"/>
</dbReference>
<evidence type="ECO:0000313" key="8">
    <source>
        <dbReference type="EMBL" id="KAF0745781.1"/>
    </source>
</evidence>
<dbReference type="GO" id="GO:0006281">
    <property type="term" value="P:DNA repair"/>
    <property type="evidence" value="ECO:0007669"/>
    <property type="project" value="UniProtKB-KW"/>
</dbReference>
<feature type="compositionally biased region" description="Polar residues" evidence="6">
    <location>
        <begin position="96"/>
        <end position="120"/>
    </location>
</feature>
<keyword evidence="5" id="KW-0175">Coiled coil</keyword>
<gene>
    <name evidence="8" type="ORF">Ae201684_000228</name>
</gene>
<dbReference type="VEuPathDB" id="FungiDB:AeMF1_000430"/>
<evidence type="ECO:0000256" key="2">
    <source>
        <dbReference type="ARBA" id="ARBA00022763"/>
    </source>
</evidence>
<feature type="compositionally biased region" description="Basic and acidic residues" evidence="6">
    <location>
        <begin position="152"/>
        <end position="164"/>
    </location>
</feature>
<dbReference type="PANTHER" id="PTHR15272">
    <property type="entry name" value="CHROMATIN ASSEMBLY FACTOR 1 SUBUNIT A CAF-1 SUBUNIT A"/>
    <property type="match status" value="1"/>
</dbReference>
<feature type="domain" description="Chromatin assembly factor 1 subunit A dimerization" evidence="7">
    <location>
        <begin position="624"/>
        <end position="693"/>
    </location>
</feature>
<dbReference type="GO" id="GO:0033186">
    <property type="term" value="C:CAF-1 complex"/>
    <property type="evidence" value="ECO:0007669"/>
    <property type="project" value="TreeGrafter"/>
</dbReference>